<feature type="domain" description="PKD/Chitinase" evidence="1">
    <location>
        <begin position="1065"/>
        <end position="1154"/>
    </location>
</feature>
<dbReference type="Gene3D" id="2.60.40.10">
    <property type="entry name" value="Immunoglobulins"/>
    <property type="match status" value="3"/>
</dbReference>
<dbReference type="InterPro" id="IPR026906">
    <property type="entry name" value="LRR_5"/>
</dbReference>
<gene>
    <name evidence="2" type="ORF">GH811_06505</name>
</gene>
<evidence type="ECO:0000259" key="1">
    <source>
        <dbReference type="SMART" id="SM00089"/>
    </source>
</evidence>
<dbReference type="SUPFAM" id="SSF49299">
    <property type="entry name" value="PKD domain"/>
    <property type="match status" value="3"/>
</dbReference>
<reference evidence="2 3" key="1">
    <citation type="journal article" date="2020" name="mSystems">
        <title>Defining Genomic and Predicted Metabolic Features of the Acetobacterium Genus.</title>
        <authorList>
            <person name="Ross D.E."/>
            <person name="Marshall C.W."/>
            <person name="Gulliver D."/>
            <person name="May H.D."/>
            <person name="Norman R.S."/>
        </authorList>
    </citation>
    <scope>NUCLEOTIDE SEQUENCE [LARGE SCALE GENOMIC DNA]</scope>
    <source>
        <strain evidence="2 3">DSM 4132</strain>
    </source>
</reference>
<keyword evidence="3" id="KW-1185">Reference proteome</keyword>
<dbReference type="RefSeq" id="WP_186893760.1">
    <property type="nucleotide sequence ID" value="NZ_WJBE01000004.1"/>
</dbReference>
<feature type="domain" description="PKD/Chitinase" evidence="1">
    <location>
        <begin position="690"/>
        <end position="766"/>
    </location>
</feature>
<feature type="domain" description="PKD/Chitinase" evidence="1">
    <location>
        <begin position="1777"/>
        <end position="1866"/>
    </location>
</feature>
<dbReference type="SMART" id="SM00089">
    <property type="entry name" value="PKD"/>
    <property type="match status" value="10"/>
</dbReference>
<proteinExistence type="predicted"/>
<dbReference type="InterPro" id="IPR032675">
    <property type="entry name" value="LRR_dom_sf"/>
</dbReference>
<feature type="domain" description="PKD/Chitinase" evidence="1">
    <location>
        <begin position="388"/>
        <end position="471"/>
    </location>
</feature>
<name>A0ABR6YVS7_9FIRM</name>
<dbReference type="EMBL" id="WJBE01000004">
    <property type="protein sequence ID" value="MBC3899264.1"/>
    <property type="molecule type" value="Genomic_DNA"/>
</dbReference>
<organism evidence="2 3">
    <name type="scientific">Acetobacterium malicum</name>
    <dbReference type="NCBI Taxonomy" id="52692"/>
    <lineage>
        <taxon>Bacteria</taxon>
        <taxon>Bacillati</taxon>
        <taxon>Bacillota</taxon>
        <taxon>Clostridia</taxon>
        <taxon>Eubacteriales</taxon>
        <taxon>Eubacteriaceae</taxon>
        <taxon>Acetobacterium</taxon>
    </lineage>
</organism>
<evidence type="ECO:0000313" key="3">
    <source>
        <dbReference type="Proteomes" id="UP000622405"/>
    </source>
</evidence>
<dbReference type="Gene3D" id="3.80.10.10">
    <property type="entry name" value="Ribonuclease Inhibitor"/>
    <property type="match status" value="1"/>
</dbReference>
<protein>
    <submittedName>
        <fullName evidence="2">Leucine-rich repeat protein</fullName>
    </submittedName>
</protein>
<dbReference type="Pfam" id="PF13306">
    <property type="entry name" value="LRR_5"/>
    <property type="match status" value="1"/>
</dbReference>
<evidence type="ECO:0000313" key="2">
    <source>
        <dbReference type="EMBL" id="MBC3899264.1"/>
    </source>
</evidence>
<feature type="domain" description="PKD/Chitinase" evidence="1">
    <location>
        <begin position="192"/>
        <end position="283"/>
    </location>
</feature>
<accession>A0ABR6YVS7</accession>
<feature type="domain" description="PKD/Chitinase" evidence="1">
    <location>
        <begin position="1276"/>
        <end position="1364"/>
    </location>
</feature>
<feature type="domain" description="PKD/Chitinase" evidence="1">
    <location>
        <begin position="966"/>
        <end position="1060"/>
    </location>
</feature>
<feature type="domain" description="PKD/Chitinase" evidence="1">
    <location>
        <begin position="580"/>
        <end position="669"/>
    </location>
</feature>
<dbReference type="Proteomes" id="UP000622405">
    <property type="component" value="Unassembled WGS sequence"/>
</dbReference>
<comment type="caution">
    <text evidence="2">The sequence shown here is derived from an EMBL/GenBank/DDBJ whole genome shotgun (WGS) entry which is preliminary data.</text>
</comment>
<sequence length="1868" mass="202601">MTIRIKQCVSVMLVFLMVLTSMPINLWSEDATKKVVAKEIYTWIAVDGGVEITAYDIASGGVTVEIPDTLDGKKVVGIGSDVFKDQEITSVKFTNNLLYLKEGAFNNCDFLSEIELPTSVTDIYSSLGNPTFGNCENLAKVSIPKSVKMWGFGMFAGSPMVEIYGVKNSPADEYALEADLNFHEIEFLTVDDLQVSPESEIGVDNPITLTATTSGGTGAIRYDYFWDRINIDGTESTNNIAGDTALSSVAFTPDTAGTYTFYVRAKDQSGKTAQKTYGNFTVTNEPVIAENGFKASKASPQYYDSEILLSVETVANTGSGTLNYRFYYTTGENTQELGNSTTPQTTFRPDTPGLYNLYVEVTDQQGRTAKSEILNYTIVDDLAIKSFTASPDNSQTHPIGTTILLNAEGSGGKTAYQYRFFAIFEDGGEIPIQNFSTAATASFTPPKAGIYDLYLEIINGRGEIVSEIAPETPAIIENMIITPVVTLTAAKDDGSQAYPEDQVSLNASVSGSKDTYTYSYAYSLDEGKTRTPIETGVSETVTDFLLPSAGNYRFYVDVFENGEVVTQAVSDNYPVLTRPSATLKSDKVSPQNRNTTVKFTASASGGKGLYTYQFACDRDGEDIYQGEAAATNTVNLPLNEAGEYTIKVIARDVNGKEAEQATLVYQIHDNPLAQITTDHDQELTHYAGDEVTLKADVEGGTAPFNYRFYYKLGSKTVELSDPDVNGNGASISVTPTIAGNYTFMVDVTDHNGLKTTATKTGYKVLAAVATKSFVTDKPSGQNVNTPIKLTANGSGGKTPYTYKFTYQLNGGDPVELDEKALPTTNTVLFEPTEVGTYTLNVEITDDNGNGQTTTKTIENYKIVNGPVIDKITAVNKADPEAAIYVNDPILITAALKDDTGTGAIQYHFTIKNGTKVIKSVTQPDVNSLEFTPQTAGTYSVMVEVIDSDGLKATQTLKNVVVLKTLTAVLKTDKASGTSINTAIKLTASAAGGKSPYSYTYEWVDDSGSIGTIQAEPTAKTAALTFYTPEDVGLYTLRVTVTDANGEQAVAEMTKYQIVNPPIIDSFTVLPQKGTPVYPGEDISLTAEVQENSGEAPLSYTFYVNGSNEKIVADDSDPTTVVFKPLSGGSYSFEVVVSDGVSSVSKKITGYKVNTGLEVASLKASKTDGVIIGDTIQLTAAGKGGVSPYTYQFSYEIEDDEENVIKAETDIPPEDNKLKTISFKLEEAGNYTFYVKITDKNDMDCLNSDEKALTLAVTDPPIITGLAITDPEAEEPRTSLTSSYENKKINLTATNNPEAGGENLTYSFSYKVGSKSGTIDADDVTDNVASFTPAIAGTYTFYVSARDEFSGLTSATYTLSKFVVLKTFDVKSLKTSKPSGQDINTEIKLTATPDGGKAPFTYAFYHKIRDTKDDEITESDYDENSRLPGDSSKNFVSFKSEEEGTYILLVAITDANGITATESIDFDINNPPVVTLTTDKTGEPVYVGDTVELTATVASDTGVGDLEYRFYWTRGTEKGDLDTTSVEDRVAEADFIPKDAGSYNLFVEVTDENVTKTAKIGSFKVLGNVSVKSLVVDKKTPQNIGTLIKLTATGIGGKTPYKYQFYYQLDSGNDGEDVEDWEKIGPSTTSKYVSYRPMKPGLYSFKVEITDANKMVSSLEEETAILRDYLVVDPPVIRSFSVTPTAKQYEGEAVTLTTTMAGGSGDYNYEFYYQLGKEKPQPITEEDDDTPGTISFPLEKAGAYKFIVEVTDNNNGEADSISVEKTINSYTVVKKAAVKDFTSSKTSMTLGSSVRLSATGQDGIRPYYYQFSMKKDGGSEEIIRAFSTTYYYSYKPSTAGNYTFYVDIKDSKNETISRSEITKTLEVTE</sequence>
<dbReference type="InterPro" id="IPR035986">
    <property type="entry name" value="PKD_dom_sf"/>
</dbReference>
<dbReference type="InterPro" id="IPR022409">
    <property type="entry name" value="PKD/Chitinase_dom"/>
</dbReference>
<dbReference type="InterPro" id="IPR013783">
    <property type="entry name" value="Ig-like_fold"/>
</dbReference>
<feature type="domain" description="PKD/Chitinase" evidence="1">
    <location>
        <begin position="771"/>
        <end position="862"/>
    </location>
</feature>
<feature type="domain" description="PKD/Chitinase" evidence="1">
    <location>
        <begin position="880"/>
        <end position="963"/>
    </location>
</feature>